<dbReference type="PROSITE" id="PS51094">
    <property type="entry name" value="PTS_EIIA_TYPE_2"/>
    <property type="match status" value="1"/>
</dbReference>
<evidence type="ECO:0000313" key="3">
    <source>
        <dbReference type="Proteomes" id="UP000614261"/>
    </source>
</evidence>
<dbReference type="CDD" id="cd00211">
    <property type="entry name" value="PTS_IIA_fru"/>
    <property type="match status" value="1"/>
</dbReference>
<reference evidence="3" key="1">
    <citation type="journal article" date="2019" name="Int. J. Syst. Evol. Microbiol.">
        <title>The Global Catalogue of Microorganisms (GCM) 10K type strain sequencing project: providing services to taxonomists for standard genome sequencing and annotation.</title>
        <authorList>
            <consortium name="The Broad Institute Genomics Platform"/>
            <consortium name="The Broad Institute Genome Sequencing Center for Infectious Disease"/>
            <person name="Wu L."/>
            <person name="Ma J."/>
        </authorList>
    </citation>
    <scope>NUCLEOTIDE SEQUENCE [LARGE SCALE GENOMIC DNA]</scope>
    <source>
        <strain evidence="3">CGMCC 1.12851</strain>
    </source>
</reference>
<dbReference type="PANTHER" id="PTHR47738">
    <property type="entry name" value="PTS SYSTEM FRUCTOSE-LIKE EIIA COMPONENT-RELATED"/>
    <property type="match status" value="1"/>
</dbReference>
<dbReference type="InterPro" id="IPR002178">
    <property type="entry name" value="PTS_EIIA_type-2_dom"/>
</dbReference>
<dbReference type="Proteomes" id="UP000614261">
    <property type="component" value="Unassembled WGS sequence"/>
</dbReference>
<comment type="caution">
    <text evidence="2">The sequence shown here is derived from an EMBL/GenBank/DDBJ whole genome shotgun (WGS) entry which is preliminary data.</text>
</comment>
<feature type="domain" description="PTS EIIA type-2" evidence="1">
    <location>
        <begin position="24"/>
        <end position="167"/>
    </location>
</feature>
<dbReference type="InterPro" id="IPR016152">
    <property type="entry name" value="PTrfase/Anion_transptr"/>
</dbReference>
<dbReference type="Pfam" id="PF00359">
    <property type="entry name" value="PTS_EIIA_2"/>
    <property type="match status" value="1"/>
</dbReference>
<dbReference type="EMBL" id="BMGD01000001">
    <property type="protein sequence ID" value="GGB54513.1"/>
    <property type="molecule type" value="Genomic_DNA"/>
</dbReference>
<organism evidence="2 3">
    <name type="scientific">Blastomonas aquatica</name>
    <dbReference type="NCBI Taxonomy" id="1510276"/>
    <lineage>
        <taxon>Bacteria</taxon>
        <taxon>Pseudomonadati</taxon>
        <taxon>Pseudomonadota</taxon>
        <taxon>Alphaproteobacteria</taxon>
        <taxon>Sphingomonadales</taxon>
        <taxon>Sphingomonadaceae</taxon>
        <taxon>Blastomonas</taxon>
    </lineage>
</organism>
<dbReference type="SUPFAM" id="SSF55804">
    <property type="entry name" value="Phoshotransferase/anion transport protein"/>
    <property type="match status" value="1"/>
</dbReference>
<keyword evidence="3" id="KW-1185">Reference proteome</keyword>
<dbReference type="PANTHER" id="PTHR47738:SF1">
    <property type="entry name" value="NITROGEN REGULATORY PROTEIN"/>
    <property type="match status" value="1"/>
</dbReference>
<dbReference type="Gene3D" id="3.40.930.10">
    <property type="entry name" value="Mannitol-specific EII, Chain A"/>
    <property type="match status" value="1"/>
</dbReference>
<name>A0ABQ1IWR7_9SPHN</name>
<evidence type="ECO:0000259" key="1">
    <source>
        <dbReference type="PROSITE" id="PS51094"/>
    </source>
</evidence>
<accession>A0ABQ1IWR7</accession>
<protein>
    <submittedName>
        <fullName evidence="2">PTS lactose transporter subunit IIC</fullName>
    </submittedName>
</protein>
<proteinExistence type="predicted"/>
<sequence length="173" mass="18683">MHAASGNDWGGRTEPRTLIIMAWFELDKQAVLISARVADKQQALELAAEQFGHCYGLDADQVLACLLEREQLGSTGFGRRVAIPHGKIDKLDHSVAVLLRLGKPIDFGSIDNLPVDLVIALISPIATGAMHLQALAHISRLTRDEKTLAKIKGADDPDAIFALVTAELDRDAA</sequence>
<evidence type="ECO:0000313" key="2">
    <source>
        <dbReference type="EMBL" id="GGB54513.1"/>
    </source>
</evidence>
<gene>
    <name evidence="2" type="primary">ptsN</name>
    <name evidence="2" type="ORF">GCM10010833_06510</name>
</gene>
<dbReference type="InterPro" id="IPR051541">
    <property type="entry name" value="PTS_SugarTrans_NitroReg"/>
</dbReference>
<dbReference type="PROSITE" id="PS00372">
    <property type="entry name" value="PTS_EIIA_TYPE_2_HIS"/>
    <property type="match status" value="1"/>
</dbReference>